<comment type="catalytic activity">
    <reaction evidence="1">
        <text>ATP + protein L-histidine = ADP + protein N-phospho-L-histidine.</text>
        <dbReference type="EC" id="2.7.13.3"/>
    </reaction>
</comment>
<organism evidence="10 11">
    <name type="scientific">Aurantimonas endophytica</name>
    <dbReference type="NCBI Taxonomy" id="1522175"/>
    <lineage>
        <taxon>Bacteria</taxon>
        <taxon>Pseudomonadati</taxon>
        <taxon>Pseudomonadota</taxon>
        <taxon>Alphaproteobacteria</taxon>
        <taxon>Hyphomicrobiales</taxon>
        <taxon>Aurantimonadaceae</taxon>
        <taxon>Aurantimonas</taxon>
    </lineage>
</organism>
<dbReference type="Gene3D" id="3.30.450.40">
    <property type="match status" value="1"/>
</dbReference>
<name>A0A7W6H9X3_9HYPH</name>
<accession>A0A7W6H9X3</accession>
<keyword evidence="5" id="KW-0547">Nucleotide-binding</keyword>
<keyword evidence="6 10" id="KW-0418">Kinase</keyword>
<dbReference type="InterPro" id="IPR011102">
    <property type="entry name" value="Sig_transdc_His_kinase_HWE"/>
</dbReference>
<keyword evidence="11" id="KW-1185">Reference proteome</keyword>
<dbReference type="Proteomes" id="UP000588647">
    <property type="component" value="Unassembled WGS sequence"/>
</dbReference>
<dbReference type="Gene3D" id="3.30.565.10">
    <property type="entry name" value="Histidine kinase-like ATPase, C-terminal domain"/>
    <property type="match status" value="1"/>
</dbReference>
<evidence type="ECO:0000256" key="6">
    <source>
        <dbReference type="ARBA" id="ARBA00022777"/>
    </source>
</evidence>
<dbReference type="Pfam" id="PF01590">
    <property type="entry name" value="GAF"/>
    <property type="match status" value="1"/>
</dbReference>
<feature type="domain" description="Signal transduction histidine kinase HWE region" evidence="9">
    <location>
        <begin position="180"/>
        <end position="261"/>
    </location>
</feature>
<dbReference type="EMBL" id="JACIEM010000001">
    <property type="protein sequence ID" value="MBB4001242.1"/>
    <property type="molecule type" value="Genomic_DNA"/>
</dbReference>
<proteinExistence type="predicted"/>
<dbReference type="PANTHER" id="PTHR41523">
    <property type="entry name" value="TWO-COMPONENT SYSTEM SENSOR PROTEIN"/>
    <property type="match status" value="1"/>
</dbReference>
<evidence type="ECO:0000256" key="3">
    <source>
        <dbReference type="ARBA" id="ARBA00022553"/>
    </source>
</evidence>
<comment type="caution">
    <text evidence="10">The sequence shown here is derived from an EMBL/GenBank/DDBJ whole genome shotgun (WGS) entry which is preliminary data.</text>
</comment>
<dbReference type="SMART" id="SM00911">
    <property type="entry name" value="HWE_HK"/>
    <property type="match status" value="1"/>
</dbReference>
<keyword evidence="7" id="KW-0067">ATP-binding</keyword>
<dbReference type="AlphaFoldDB" id="A0A7W6H9X3"/>
<protein>
    <recommendedName>
        <fullName evidence="2">histidine kinase</fullName>
        <ecNumber evidence="2">2.7.13.3</ecNumber>
    </recommendedName>
</protein>
<dbReference type="SUPFAM" id="SSF55874">
    <property type="entry name" value="ATPase domain of HSP90 chaperone/DNA topoisomerase II/histidine kinase"/>
    <property type="match status" value="1"/>
</dbReference>
<reference evidence="10 11" key="1">
    <citation type="submission" date="2020-08" db="EMBL/GenBank/DDBJ databases">
        <title>Genomic Encyclopedia of Type Strains, Phase IV (KMG-IV): sequencing the most valuable type-strain genomes for metagenomic binning, comparative biology and taxonomic classification.</title>
        <authorList>
            <person name="Goeker M."/>
        </authorList>
    </citation>
    <scope>NUCLEOTIDE SEQUENCE [LARGE SCALE GENOMIC DNA]</scope>
    <source>
        <strain evidence="10 11">DSM 103570</strain>
    </source>
</reference>
<evidence type="ECO:0000313" key="11">
    <source>
        <dbReference type="Proteomes" id="UP000588647"/>
    </source>
</evidence>
<dbReference type="PANTHER" id="PTHR41523:SF7">
    <property type="entry name" value="HISTIDINE KINASE"/>
    <property type="match status" value="1"/>
</dbReference>
<evidence type="ECO:0000313" key="10">
    <source>
        <dbReference type="EMBL" id="MBB4001242.1"/>
    </source>
</evidence>
<keyword evidence="4" id="KW-0808">Transferase</keyword>
<evidence type="ECO:0000256" key="1">
    <source>
        <dbReference type="ARBA" id="ARBA00000085"/>
    </source>
</evidence>
<keyword evidence="3" id="KW-0597">Phosphoprotein</keyword>
<dbReference type="RefSeq" id="WP_252920126.1">
    <property type="nucleotide sequence ID" value="NZ_JAAAMM010000001.1"/>
</dbReference>
<dbReference type="InterPro" id="IPR029016">
    <property type="entry name" value="GAF-like_dom_sf"/>
</dbReference>
<sequence length="364" mass="40228">MSHDFQSDIDLIQSIPAVPSILDTMCQLTGMGFGVVARVTSERWIACSTRDEIGFGLKPRDELEVDTTICHEIRQRPEAVVIEHVAEDETYCLHPTPAKYGFQSYISFPLILPDGSFFGTLCAIDPQPRRLKTPEIIGTFKLFAELIASHIDSALKLSTMQRILEEQRTWQRTQRVLQRELTHRMKNTLAMVQAVVTQSLRNASSLDDAAHRATERIQALGRAQDMLTDTNWETADILAIVAAAIAPHRDRGGRFTIDGPSVHLTAQQAMGLALAIHELATNAAKYGALSNEGGHVDIEWTSEDDFRFVWTESGGPAVVAPVQQGFGSRLTQRVVPAYFGGTASLEYHSDGVRYVMHGKLKGGE</sequence>
<evidence type="ECO:0000256" key="4">
    <source>
        <dbReference type="ARBA" id="ARBA00022679"/>
    </source>
</evidence>
<feature type="domain" description="GAF" evidence="8">
    <location>
        <begin position="13"/>
        <end position="161"/>
    </location>
</feature>
<dbReference type="EC" id="2.7.13.3" evidence="2"/>
<evidence type="ECO:0000256" key="7">
    <source>
        <dbReference type="ARBA" id="ARBA00022840"/>
    </source>
</evidence>
<dbReference type="GO" id="GO:0004673">
    <property type="term" value="F:protein histidine kinase activity"/>
    <property type="evidence" value="ECO:0007669"/>
    <property type="project" value="UniProtKB-EC"/>
</dbReference>
<evidence type="ECO:0000259" key="8">
    <source>
        <dbReference type="SMART" id="SM00065"/>
    </source>
</evidence>
<gene>
    <name evidence="10" type="ORF">GGR03_000289</name>
</gene>
<evidence type="ECO:0000259" key="9">
    <source>
        <dbReference type="SMART" id="SM00911"/>
    </source>
</evidence>
<evidence type="ECO:0000256" key="2">
    <source>
        <dbReference type="ARBA" id="ARBA00012438"/>
    </source>
</evidence>
<dbReference type="SMART" id="SM00065">
    <property type="entry name" value="GAF"/>
    <property type="match status" value="1"/>
</dbReference>
<dbReference type="Pfam" id="PF07536">
    <property type="entry name" value="HWE_HK"/>
    <property type="match status" value="1"/>
</dbReference>
<evidence type="ECO:0000256" key="5">
    <source>
        <dbReference type="ARBA" id="ARBA00022741"/>
    </source>
</evidence>
<dbReference type="GO" id="GO:0005524">
    <property type="term" value="F:ATP binding"/>
    <property type="evidence" value="ECO:0007669"/>
    <property type="project" value="UniProtKB-KW"/>
</dbReference>
<dbReference type="InterPro" id="IPR036890">
    <property type="entry name" value="HATPase_C_sf"/>
</dbReference>
<dbReference type="InterPro" id="IPR003018">
    <property type="entry name" value="GAF"/>
</dbReference>
<dbReference type="SUPFAM" id="SSF55781">
    <property type="entry name" value="GAF domain-like"/>
    <property type="match status" value="1"/>
</dbReference>